<dbReference type="PROSITE" id="PS50097">
    <property type="entry name" value="BTB"/>
    <property type="match status" value="1"/>
</dbReference>
<dbReference type="EMBL" id="CP111020">
    <property type="protein sequence ID" value="WAR14300.1"/>
    <property type="molecule type" value="Genomic_DNA"/>
</dbReference>
<dbReference type="PANTHER" id="PTHR22744">
    <property type="entry name" value="HELIX LOOP HELIX PROTEIN 21-RELATED"/>
    <property type="match status" value="1"/>
</dbReference>
<dbReference type="PANTHER" id="PTHR22744:SF17">
    <property type="entry name" value="BTB DOMAIN-CONTAINING PROTEIN"/>
    <property type="match status" value="1"/>
</dbReference>
<name>A0ABY7EWG9_MYAAR</name>
<dbReference type="Pfam" id="PF00651">
    <property type="entry name" value="BTB"/>
    <property type="match status" value="1"/>
</dbReference>
<feature type="domain" description="BTB" evidence="1">
    <location>
        <begin position="21"/>
        <end position="79"/>
    </location>
</feature>
<dbReference type="Proteomes" id="UP001164746">
    <property type="component" value="Chromosome 9"/>
</dbReference>
<feature type="non-terminal residue" evidence="2">
    <location>
        <position position="289"/>
    </location>
</feature>
<dbReference type="InterPro" id="IPR011333">
    <property type="entry name" value="SKP1/BTB/POZ_sf"/>
</dbReference>
<keyword evidence="3" id="KW-1185">Reference proteome</keyword>
<dbReference type="InterPro" id="IPR000210">
    <property type="entry name" value="BTB/POZ_dom"/>
</dbReference>
<evidence type="ECO:0000259" key="1">
    <source>
        <dbReference type="PROSITE" id="PS50097"/>
    </source>
</evidence>
<organism evidence="2 3">
    <name type="scientific">Mya arenaria</name>
    <name type="common">Soft-shell clam</name>
    <dbReference type="NCBI Taxonomy" id="6604"/>
    <lineage>
        <taxon>Eukaryota</taxon>
        <taxon>Metazoa</taxon>
        <taxon>Spiralia</taxon>
        <taxon>Lophotrochozoa</taxon>
        <taxon>Mollusca</taxon>
        <taxon>Bivalvia</taxon>
        <taxon>Autobranchia</taxon>
        <taxon>Heteroconchia</taxon>
        <taxon>Euheterodonta</taxon>
        <taxon>Imparidentia</taxon>
        <taxon>Neoheterodontei</taxon>
        <taxon>Myida</taxon>
        <taxon>Myoidea</taxon>
        <taxon>Myidae</taxon>
        <taxon>Mya</taxon>
    </lineage>
</organism>
<sequence length="289" mass="33218">IKKTKYRRVDVSMFGEETRMADINLIVDGTSIPVIKSVLSIASPVFRAMFQQDFRERDQKTISLPGKKLDNVLMLLKCIIISGYFAGKSVAFSVLPLTDEYQMMSLKTKCENSLLNTLFRIFDEFYMKDCSYLYKCLSIAVKFSLQRLTQHCVSLAADFRQKDRKNTMLGQNIPAYVVTQIDDMVIARLEVRHDDVTAMVLVRTGYSTEEYVIRSFLNESEKGNPIDDHMRALRLAYSLGRSCTDLKILAVAKIQIDKESEHWCHDMEYNVLPENIKRAIQIAPPQKND</sequence>
<dbReference type="Gene3D" id="3.30.710.10">
    <property type="entry name" value="Potassium Channel Kv1.1, Chain A"/>
    <property type="match status" value="1"/>
</dbReference>
<dbReference type="CDD" id="cd18186">
    <property type="entry name" value="BTB_POZ_ZBTB_KLHL-like"/>
    <property type="match status" value="1"/>
</dbReference>
<gene>
    <name evidence="2" type="ORF">MAR_004405</name>
</gene>
<protein>
    <submittedName>
        <fullName evidence="2">TDP1L-like protein</fullName>
    </submittedName>
</protein>
<evidence type="ECO:0000313" key="3">
    <source>
        <dbReference type="Proteomes" id="UP001164746"/>
    </source>
</evidence>
<proteinExistence type="predicted"/>
<dbReference type="SUPFAM" id="SSF54695">
    <property type="entry name" value="POZ domain"/>
    <property type="match status" value="1"/>
</dbReference>
<reference evidence="2" key="1">
    <citation type="submission" date="2022-11" db="EMBL/GenBank/DDBJ databases">
        <title>Centuries of genome instability and evolution in soft-shell clam transmissible cancer (bioRxiv).</title>
        <authorList>
            <person name="Hart S.F.M."/>
            <person name="Yonemitsu M.A."/>
            <person name="Giersch R.M."/>
            <person name="Beal B.F."/>
            <person name="Arriagada G."/>
            <person name="Davis B.W."/>
            <person name="Ostrander E.A."/>
            <person name="Goff S.P."/>
            <person name="Metzger M.J."/>
        </authorList>
    </citation>
    <scope>NUCLEOTIDE SEQUENCE</scope>
    <source>
        <strain evidence="2">MELC-2E11</strain>
        <tissue evidence="2">Siphon/mantle</tissue>
    </source>
</reference>
<dbReference type="SMART" id="SM00225">
    <property type="entry name" value="BTB"/>
    <property type="match status" value="1"/>
</dbReference>
<accession>A0ABY7EWG9</accession>
<evidence type="ECO:0000313" key="2">
    <source>
        <dbReference type="EMBL" id="WAR14300.1"/>
    </source>
</evidence>